<dbReference type="EMBL" id="JAIRAU010000027">
    <property type="protein sequence ID" value="MBZ5711387.1"/>
    <property type="molecule type" value="Genomic_DNA"/>
</dbReference>
<proteinExistence type="predicted"/>
<dbReference type="Proteomes" id="UP001139031">
    <property type="component" value="Unassembled WGS sequence"/>
</dbReference>
<sequence>MADVAAPRDGRVTIVLVVVEFAGRRACVARLSWLRARDALETTGLDFVVAHVTEAADARRADVLAGARVEGRVLALVSERLPAAVPEWGAYAGGHRWRATPGPANDGSAAIEAFRGASVASRTESSERRLIGVPASDAGRGPRVGAFRPRSCNHHSRLDRELPRSPARLFSRGASPARAPCAQSSAAV</sequence>
<gene>
    <name evidence="2" type="ORF">K7C98_19285</name>
</gene>
<evidence type="ECO:0000313" key="2">
    <source>
        <dbReference type="EMBL" id="MBZ5711387.1"/>
    </source>
</evidence>
<evidence type="ECO:0008006" key="4">
    <source>
        <dbReference type="Google" id="ProtNLM"/>
    </source>
</evidence>
<accession>A0ABS7TT25</accession>
<name>A0ABS7TT25_9BACT</name>
<organism evidence="2 3">
    <name type="scientific">Nannocystis pusilla</name>
    <dbReference type="NCBI Taxonomy" id="889268"/>
    <lineage>
        <taxon>Bacteria</taxon>
        <taxon>Pseudomonadati</taxon>
        <taxon>Myxococcota</taxon>
        <taxon>Polyangia</taxon>
        <taxon>Nannocystales</taxon>
        <taxon>Nannocystaceae</taxon>
        <taxon>Nannocystis</taxon>
    </lineage>
</organism>
<evidence type="ECO:0000256" key="1">
    <source>
        <dbReference type="SAM" id="MobiDB-lite"/>
    </source>
</evidence>
<comment type="caution">
    <text evidence="2">The sequence shown here is derived from an EMBL/GenBank/DDBJ whole genome shotgun (WGS) entry which is preliminary data.</text>
</comment>
<protein>
    <recommendedName>
        <fullName evidence="4">UspA domain-containing protein</fullName>
    </recommendedName>
</protein>
<evidence type="ECO:0000313" key="3">
    <source>
        <dbReference type="Proteomes" id="UP001139031"/>
    </source>
</evidence>
<reference evidence="2" key="1">
    <citation type="submission" date="2021-08" db="EMBL/GenBank/DDBJ databases">
        <authorList>
            <person name="Stevens D.C."/>
        </authorList>
    </citation>
    <scope>NUCLEOTIDE SEQUENCE</scope>
    <source>
        <strain evidence="2">DSM 53165</strain>
    </source>
</reference>
<keyword evidence="3" id="KW-1185">Reference proteome</keyword>
<dbReference type="RefSeq" id="WP_224193151.1">
    <property type="nucleotide sequence ID" value="NZ_JAIRAU010000027.1"/>
</dbReference>
<feature type="region of interest" description="Disordered" evidence="1">
    <location>
        <begin position="133"/>
        <end position="188"/>
    </location>
</feature>